<evidence type="ECO:0000256" key="13">
    <source>
        <dbReference type="ARBA" id="ARBA00037706"/>
    </source>
</evidence>
<evidence type="ECO:0000256" key="3">
    <source>
        <dbReference type="ARBA" id="ARBA00006492"/>
    </source>
</evidence>
<evidence type="ECO:0000256" key="5">
    <source>
        <dbReference type="ARBA" id="ARBA00022679"/>
    </source>
</evidence>
<keyword evidence="18" id="KW-0175">Coiled coil</keyword>
<sequence length="368" mass="42453">MVLALRHLLIYACAAGTLLLAANMIMVSHTQRKAAEKRVANLIDEVNELKQLNDQQVKDRVQIQRSIYSIKDLILASAKKSRTPDNPEVVKKDVVLPILIFSCNRPTYITKALEDLIKYRTSKEKFPIIVTQDCGHEETSNAIQAYARHIYKHIKQPDLSPIPNLTKKDKKQEGYYKIARHYGWALGQVFDEMKYEAVIIVEDDLNVSPDFFEYFEATHALLQEDSTLFCVSAWNDNGEAKHIDESQSELLYRTDFFPGLGWMMLNSLWEELRENYDQVFRNQVNAAPLIALSQFEEIARAKTHPAVRILYKNKNEFKVIAKALDIMNDFKDGVPRTAYMGIISIFFKGIRVFVVPPPEWQAYDKTWS</sequence>
<dbReference type="Gene3D" id="3.90.550.10">
    <property type="entry name" value="Spore Coat Polysaccharide Biosynthesis Protein SpsA, Chain A"/>
    <property type="match status" value="1"/>
</dbReference>
<dbReference type="InterPro" id="IPR029044">
    <property type="entry name" value="Nucleotide-diphossugar_trans"/>
</dbReference>
<evidence type="ECO:0000256" key="4">
    <source>
        <dbReference type="ARBA" id="ARBA00022676"/>
    </source>
</evidence>
<reference evidence="19" key="1">
    <citation type="submission" date="2020-06" db="EMBL/GenBank/DDBJ databases">
        <title>Draft genome of Bugula neritina, a colonial animal packing powerful symbionts and potential medicines.</title>
        <authorList>
            <person name="Rayko M."/>
        </authorList>
    </citation>
    <scope>NUCLEOTIDE SEQUENCE [LARGE SCALE GENOMIC DNA]</scope>
    <source>
        <strain evidence="19">Kwan_BN1</strain>
    </source>
</reference>
<dbReference type="EC" id="2.4.1.101" evidence="14 17"/>
<evidence type="ECO:0000256" key="17">
    <source>
        <dbReference type="RuleBase" id="RU368119"/>
    </source>
</evidence>
<evidence type="ECO:0000256" key="10">
    <source>
        <dbReference type="ARBA" id="ARBA00023034"/>
    </source>
</evidence>
<gene>
    <name evidence="19" type="ORF">EB796_004649</name>
</gene>
<dbReference type="Proteomes" id="UP000593567">
    <property type="component" value="Unassembled WGS sequence"/>
</dbReference>
<comment type="subcellular location">
    <subcellularLocation>
        <location evidence="1 17">Golgi apparatus membrane</location>
        <topology evidence="1 17">Single-pass type II membrane protein</topology>
    </subcellularLocation>
</comment>
<dbReference type="OrthoDB" id="6283938at2759"/>
<evidence type="ECO:0000256" key="11">
    <source>
        <dbReference type="ARBA" id="ARBA00023136"/>
    </source>
</evidence>
<dbReference type="GO" id="GO:0000139">
    <property type="term" value="C:Golgi membrane"/>
    <property type="evidence" value="ECO:0007669"/>
    <property type="project" value="UniProtKB-SubCell"/>
</dbReference>
<dbReference type="PANTHER" id="PTHR10468">
    <property type="entry name" value="PROTEIN O-LINKED-MANNOSE BETA-1,2-N-ACETYLGLUCOSAMINYLTRANSFERASE 1/ALPHA-1,3-MANNOSYL-GLYCOPROTEIN 2-BETA-N-ACETYLGLUCOSAMINYLTRANSFERASE"/>
    <property type="match status" value="1"/>
</dbReference>
<keyword evidence="7 17" id="KW-0479">Metal-binding</keyword>
<dbReference type="EMBL" id="VXIV02000632">
    <property type="protein sequence ID" value="KAF6037032.1"/>
    <property type="molecule type" value="Genomic_DNA"/>
</dbReference>
<dbReference type="FunFam" id="3.90.550.10:FF:000252">
    <property type="entry name" value="Protein O-linked-mannose beta-1,2-N-acetylglucosaminyltransferase 1"/>
    <property type="match status" value="1"/>
</dbReference>
<protein>
    <recommendedName>
        <fullName evidence="14 17">Alpha-1,3-mannosyl-glycoprotein 2-beta-N-acetylglucosaminyltransferase</fullName>
        <shortName evidence="17">GNT-I</shortName>
        <shortName evidence="17">GlcNAc-T I</shortName>
        <ecNumber evidence="14 17">2.4.1.101</ecNumber>
    </recommendedName>
    <alternativeName>
        <fullName evidence="15 17">N-glycosyl-oligosaccharide-glycoprotein N-acetylglucosaminyltransferase I</fullName>
    </alternativeName>
</protein>
<keyword evidence="4 17" id="KW-0328">Glycosyltransferase</keyword>
<comment type="cofactor">
    <cofactor evidence="17">
        <name>Mn(2+)</name>
        <dbReference type="ChEBI" id="CHEBI:29035"/>
    </cofactor>
    <text evidence="17">The cofactor is mostly bound to the substrate.</text>
</comment>
<comment type="caution">
    <text evidence="19">The sequence shown here is derived from an EMBL/GenBank/DDBJ whole genome shotgun (WGS) entry which is preliminary data.</text>
</comment>
<keyword evidence="12 17" id="KW-0464">Manganese</keyword>
<keyword evidence="11" id="KW-0472">Membrane</keyword>
<evidence type="ECO:0000256" key="15">
    <source>
        <dbReference type="ARBA" id="ARBA00041712"/>
    </source>
</evidence>
<dbReference type="GO" id="GO:0030145">
    <property type="term" value="F:manganese ion binding"/>
    <property type="evidence" value="ECO:0007669"/>
    <property type="project" value="UniProtKB-UniRule"/>
</dbReference>
<name>A0A7J7KEF7_BUGNE</name>
<evidence type="ECO:0000256" key="9">
    <source>
        <dbReference type="ARBA" id="ARBA00022989"/>
    </source>
</evidence>
<proteinExistence type="inferred from homology"/>
<evidence type="ECO:0000313" key="19">
    <source>
        <dbReference type="EMBL" id="KAF6037032.1"/>
    </source>
</evidence>
<evidence type="ECO:0000256" key="12">
    <source>
        <dbReference type="ARBA" id="ARBA00023211"/>
    </source>
</evidence>
<dbReference type="InterPro" id="IPR052261">
    <property type="entry name" value="Glycosyltransferase_13"/>
</dbReference>
<evidence type="ECO:0000256" key="14">
    <source>
        <dbReference type="ARBA" id="ARBA00038949"/>
    </source>
</evidence>
<dbReference type="PANTHER" id="PTHR10468:SF0">
    <property type="entry name" value="ALPHA-1,3-MANNOSYL-GLYCOPROTEIN 2-BETA-N-ACETYLGLUCOSAMINYLTRANSFERASE"/>
    <property type="match status" value="1"/>
</dbReference>
<keyword evidence="9" id="KW-1133">Transmembrane helix</keyword>
<keyword evidence="20" id="KW-1185">Reference proteome</keyword>
<keyword evidence="8 17" id="KW-0735">Signal-anchor</keyword>
<dbReference type="UniPathway" id="UPA00378"/>
<evidence type="ECO:0000256" key="8">
    <source>
        <dbReference type="ARBA" id="ARBA00022968"/>
    </source>
</evidence>
<dbReference type="GO" id="GO:0006487">
    <property type="term" value="P:protein N-linked glycosylation"/>
    <property type="evidence" value="ECO:0007669"/>
    <property type="project" value="TreeGrafter"/>
</dbReference>
<dbReference type="SUPFAM" id="SSF53448">
    <property type="entry name" value="Nucleotide-diphospho-sugar transferases"/>
    <property type="match status" value="1"/>
</dbReference>
<evidence type="ECO:0000256" key="16">
    <source>
        <dbReference type="ARBA" id="ARBA00049421"/>
    </source>
</evidence>
<feature type="coiled-coil region" evidence="18">
    <location>
        <begin position="32"/>
        <end position="59"/>
    </location>
</feature>
<evidence type="ECO:0000313" key="20">
    <source>
        <dbReference type="Proteomes" id="UP000593567"/>
    </source>
</evidence>
<evidence type="ECO:0000256" key="2">
    <source>
        <dbReference type="ARBA" id="ARBA00004922"/>
    </source>
</evidence>
<evidence type="ECO:0000256" key="6">
    <source>
        <dbReference type="ARBA" id="ARBA00022692"/>
    </source>
</evidence>
<organism evidence="19 20">
    <name type="scientific">Bugula neritina</name>
    <name type="common">Brown bryozoan</name>
    <name type="synonym">Sertularia neritina</name>
    <dbReference type="NCBI Taxonomy" id="10212"/>
    <lineage>
        <taxon>Eukaryota</taxon>
        <taxon>Metazoa</taxon>
        <taxon>Spiralia</taxon>
        <taxon>Lophotrochozoa</taxon>
        <taxon>Bryozoa</taxon>
        <taxon>Gymnolaemata</taxon>
        <taxon>Cheilostomatida</taxon>
        <taxon>Flustrina</taxon>
        <taxon>Buguloidea</taxon>
        <taxon>Bugulidae</taxon>
        <taxon>Bugula</taxon>
    </lineage>
</organism>
<dbReference type="GO" id="GO:0003827">
    <property type="term" value="F:alpha-1,3-mannosylglycoprotein 2-beta-N-acetylglucosaminyltransferase activity"/>
    <property type="evidence" value="ECO:0007669"/>
    <property type="project" value="UniProtKB-UniRule"/>
</dbReference>
<comment type="function">
    <text evidence="13 17">Initiates complex N-linked carbohydrate formation. Essential for the conversion of high-mannose to hybrid and complex N-glycans.</text>
</comment>
<keyword evidence="5" id="KW-0808">Transferase</keyword>
<comment type="pathway">
    <text evidence="2 17">Protein modification; protein glycosylation.</text>
</comment>
<dbReference type="Pfam" id="PF03071">
    <property type="entry name" value="GNT-I"/>
    <property type="match status" value="2"/>
</dbReference>
<keyword evidence="10 17" id="KW-0333">Golgi apparatus</keyword>
<comment type="catalytic activity">
    <reaction evidence="16 17">
        <text>N(4)-(alpha-D-Man-(1-&gt;3)-[alpha-D-Man-(1-&gt;3)-[alpha-D-Man-(1-&gt;6)]-alpha-D-Man-(1-&gt;6)]-beta-D-Man-(1-&gt;4)-beta-D-GlcNAc-(1-&gt;4)-beta-D-GlcNAc)-L-asparaginyl-[protein] (N-glucan mannose isomer 5A1,2) + UDP-N-acetyl-alpha-D-glucosamine = N(4)-{beta-D-GlcNAc-(1-&gt;2)-alpha-D-Man-(1-&gt;3)-[alpha-D-Man-(1-&gt;3)-[alpha-D-Man-(1-&gt;6)]-alpha-D-Man-(1-&gt;6)]-beta-D-Man-(1-&gt;4)-beta-D-GlcNAc-(1-&gt;4)-beta-D-GlcNAc}-L-asparaginyl-[protein] + UDP + H(+)</text>
        <dbReference type="Rhea" id="RHEA:11456"/>
        <dbReference type="Rhea" id="RHEA-COMP:14367"/>
        <dbReference type="Rhea" id="RHEA-COMP:14368"/>
        <dbReference type="ChEBI" id="CHEBI:15378"/>
        <dbReference type="ChEBI" id="CHEBI:57705"/>
        <dbReference type="ChEBI" id="CHEBI:58223"/>
        <dbReference type="ChEBI" id="CHEBI:59087"/>
        <dbReference type="ChEBI" id="CHEBI:60625"/>
        <dbReference type="EC" id="2.4.1.101"/>
    </reaction>
</comment>
<accession>A0A7J7KEF7</accession>
<evidence type="ECO:0000256" key="1">
    <source>
        <dbReference type="ARBA" id="ARBA00004323"/>
    </source>
</evidence>
<keyword evidence="6" id="KW-0812">Transmembrane</keyword>
<comment type="similarity">
    <text evidence="3 17">Belongs to the glycosyltransferase 13 family.</text>
</comment>
<evidence type="ECO:0000256" key="18">
    <source>
        <dbReference type="SAM" id="Coils"/>
    </source>
</evidence>
<dbReference type="InterPro" id="IPR004139">
    <property type="entry name" value="Glyco_trans_13"/>
</dbReference>
<evidence type="ECO:0000256" key="7">
    <source>
        <dbReference type="ARBA" id="ARBA00022723"/>
    </source>
</evidence>
<dbReference type="AlphaFoldDB" id="A0A7J7KEF7"/>